<reference evidence="12" key="1">
    <citation type="submission" date="2018-05" db="EMBL/GenBank/DDBJ databases">
        <authorList>
            <person name="Li Y."/>
        </authorList>
    </citation>
    <scope>NUCLEOTIDE SEQUENCE [LARGE SCALE GENOMIC DNA]</scope>
    <source>
        <strain evidence="12">sk1b4</strain>
    </source>
</reference>
<comment type="caution">
    <text evidence="11">The sequence shown here is derived from an EMBL/GenBank/DDBJ whole genome shotgun (WGS) entry which is preliminary data.</text>
</comment>
<dbReference type="PANTHER" id="PTHR36447:SF1">
    <property type="entry name" value="BETA-GALACTOSIDASE GANA"/>
    <property type="match status" value="1"/>
</dbReference>
<feature type="domain" description="Beta-galactosidase trimerisation" evidence="10">
    <location>
        <begin position="401"/>
        <end position="554"/>
    </location>
</feature>
<dbReference type="PANTHER" id="PTHR36447">
    <property type="entry name" value="BETA-GALACTOSIDASE GANA"/>
    <property type="match status" value="1"/>
</dbReference>
<dbReference type="SUPFAM" id="SSF51445">
    <property type="entry name" value="(Trans)glycosidases"/>
    <property type="match status" value="1"/>
</dbReference>
<dbReference type="Pfam" id="PF08532">
    <property type="entry name" value="Glyco_hydro_42M"/>
    <property type="match status" value="1"/>
</dbReference>
<dbReference type="Gene3D" id="3.40.50.880">
    <property type="match status" value="1"/>
</dbReference>
<dbReference type="InterPro" id="IPR013529">
    <property type="entry name" value="Glyco_hydro_42_N"/>
</dbReference>
<dbReference type="InterPro" id="IPR017853">
    <property type="entry name" value="GH"/>
</dbReference>
<evidence type="ECO:0000256" key="8">
    <source>
        <dbReference type="PIRSR" id="PIRSR001084-2"/>
    </source>
</evidence>
<dbReference type="GO" id="GO:0009341">
    <property type="term" value="C:beta-galactosidase complex"/>
    <property type="evidence" value="ECO:0007669"/>
    <property type="project" value="InterPro"/>
</dbReference>
<keyword evidence="12" id="KW-1185">Reference proteome</keyword>
<evidence type="ECO:0000256" key="4">
    <source>
        <dbReference type="ARBA" id="ARBA00022801"/>
    </source>
</evidence>
<feature type="active site" description="Nucleophile" evidence="7">
    <location>
        <position position="313"/>
    </location>
</feature>
<evidence type="ECO:0000256" key="2">
    <source>
        <dbReference type="ARBA" id="ARBA00005940"/>
    </source>
</evidence>
<feature type="active site" description="Proton donor" evidence="7">
    <location>
        <position position="157"/>
    </location>
</feature>
<dbReference type="EC" id="3.2.1.23" evidence="3 6"/>
<dbReference type="GO" id="GO:0004565">
    <property type="term" value="F:beta-galactosidase activity"/>
    <property type="evidence" value="ECO:0007669"/>
    <property type="project" value="UniProtKB-EC"/>
</dbReference>
<feature type="binding site" evidence="8">
    <location>
        <position position="156"/>
    </location>
    <ligand>
        <name>substrate</name>
    </ligand>
</feature>
<evidence type="ECO:0000313" key="11">
    <source>
        <dbReference type="EMBL" id="PWF26119.1"/>
    </source>
</evidence>
<feature type="binding site" evidence="8">
    <location>
        <position position="118"/>
    </location>
    <ligand>
        <name>substrate</name>
    </ligand>
</feature>
<dbReference type="Pfam" id="PF02449">
    <property type="entry name" value="Glyco_hydro_42"/>
    <property type="match status" value="1"/>
</dbReference>
<gene>
    <name evidence="11" type="ORF">DD236_08535</name>
</gene>
<dbReference type="EMBL" id="QETB01000004">
    <property type="protein sequence ID" value="PWF26119.1"/>
    <property type="molecule type" value="Genomic_DNA"/>
</dbReference>
<dbReference type="PIRSF" id="PIRSF001084">
    <property type="entry name" value="B-galactosidase"/>
    <property type="match status" value="1"/>
</dbReference>
<dbReference type="Gene3D" id="3.20.20.80">
    <property type="entry name" value="Glycosidases"/>
    <property type="match status" value="1"/>
</dbReference>
<evidence type="ECO:0000256" key="6">
    <source>
        <dbReference type="PIRNR" id="PIRNR001084"/>
    </source>
</evidence>
<evidence type="ECO:0000259" key="9">
    <source>
        <dbReference type="Pfam" id="PF02449"/>
    </source>
</evidence>
<dbReference type="OrthoDB" id="9800974at2"/>
<dbReference type="CDD" id="cd03143">
    <property type="entry name" value="A4_beta-galactosidase_middle_domain"/>
    <property type="match status" value="1"/>
</dbReference>
<sequence>MKSSPQSPVPLKADSIFYGADYNPEQWPEGTVERDIELMKAAGVNLVTVGVFSWALLEPEPGRYEFGWLRDVMDKMYEAGIGVDLATGTASPPPWLGSLYPETLPINVHGEHLSWGSRQQYNPSSQLFRDKVAALVKAMAAAFGDHPGLKMWHVSNEYGCHIDESFDHESVERFRAWLGERYGSLDALNQAWGTAFWSQRMTSWDQVLPPVVTPTIPNQHQQVDWRIFWSENILDLFLIEKEALRTANPDIPITTNFMDLWDSLDYWRWAEHMDVISNDSYPDPANPRAAREYALHCDLMRSFGGGRPFIQMEQTPSAVQWRRRNPVKRPGQYGLWSMQAVARGANGIMNFQWRQSLAGAETFHGAMVPHGGTETRTWREVTQLGEALSAIEPPEEGAAQADVVLLWDWESAWNQQYACGPVDERVPENELRAWHASLFERHQVVDFAHPESDLTSYRVIIVPALFRLTPAAVARLLEAVAGRASVIVTYQTGYVGPDGHAIEGGYLGNLASLLGVRVQGLYPVSVEPTVLGFGEDLDHDVDHISSSIHTPAASNDVVLRAVDGASFSGKGADWGEVLAVDPDAGVEVIAEFAADDLAGLPVVTVRRGSGAGEAWYVATRLDSAGRAAVLDQVLGVAPAVPRGVDITERGQYIFLLNHGDHEAIVEGDHHVAPRSCRVLLAEG</sequence>
<comment type="similarity">
    <text evidence="2 6">Belongs to the glycosyl hydrolase 42 family.</text>
</comment>
<comment type="catalytic activity">
    <reaction evidence="1 6">
        <text>Hydrolysis of terminal non-reducing beta-D-galactose residues in beta-D-galactosides.</text>
        <dbReference type="EC" id="3.2.1.23"/>
    </reaction>
</comment>
<dbReference type="AlphaFoldDB" id="A0A2V1K680"/>
<accession>A0A2V1K680</accession>
<name>A0A2V1K680_9ACTO</name>
<dbReference type="InterPro" id="IPR029062">
    <property type="entry name" value="Class_I_gatase-like"/>
</dbReference>
<evidence type="ECO:0000313" key="12">
    <source>
        <dbReference type="Proteomes" id="UP000245283"/>
    </source>
</evidence>
<dbReference type="RefSeq" id="WP_109093946.1">
    <property type="nucleotide sequence ID" value="NZ_QETB01000004.1"/>
</dbReference>
<evidence type="ECO:0000259" key="10">
    <source>
        <dbReference type="Pfam" id="PF08532"/>
    </source>
</evidence>
<evidence type="ECO:0000256" key="5">
    <source>
        <dbReference type="ARBA" id="ARBA00023295"/>
    </source>
</evidence>
<evidence type="ECO:0000256" key="7">
    <source>
        <dbReference type="PIRSR" id="PIRSR001084-1"/>
    </source>
</evidence>
<feature type="binding site" evidence="8">
    <location>
        <position position="321"/>
    </location>
    <ligand>
        <name>substrate</name>
    </ligand>
</feature>
<dbReference type="SUPFAM" id="SSF52317">
    <property type="entry name" value="Class I glutamine amidotransferase-like"/>
    <property type="match status" value="1"/>
</dbReference>
<dbReference type="GO" id="GO:0005975">
    <property type="term" value="P:carbohydrate metabolic process"/>
    <property type="evidence" value="ECO:0007669"/>
    <property type="project" value="InterPro"/>
</dbReference>
<dbReference type="InterPro" id="IPR013738">
    <property type="entry name" value="Beta_galactosidase_Trimer"/>
</dbReference>
<evidence type="ECO:0000256" key="1">
    <source>
        <dbReference type="ARBA" id="ARBA00001412"/>
    </source>
</evidence>
<dbReference type="Proteomes" id="UP000245283">
    <property type="component" value="Unassembled WGS sequence"/>
</dbReference>
<keyword evidence="4 6" id="KW-0378">Hydrolase</keyword>
<proteinExistence type="inferred from homology"/>
<protein>
    <recommendedName>
        <fullName evidence="3 6">Beta-galactosidase</fullName>
        <shortName evidence="6">Beta-gal</shortName>
        <ecNumber evidence="3 6">3.2.1.23</ecNumber>
    </recommendedName>
</protein>
<keyword evidence="5 6" id="KW-0326">Glycosidase</keyword>
<dbReference type="InterPro" id="IPR003476">
    <property type="entry name" value="Glyco_hydro_42"/>
</dbReference>
<evidence type="ECO:0000256" key="3">
    <source>
        <dbReference type="ARBA" id="ARBA00012756"/>
    </source>
</evidence>
<feature type="domain" description="Glycoside hydrolase family 42 N-terminal" evidence="9">
    <location>
        <begin position="21"/>
        <end position="390"/>
    </location>
</feature>
<organism evidence="11 12">
    <name type="scientific">Ancrocorticia populi</name>
    <dbReference type="NCBI Taxonomy" id="2175228"/>
    <lineage>
        <taxon>Bacteria</taxon>
        <taxon>Bacillati</taxon>
        <taxon>Actinomycetota</taxon>
        <taxon>Actinomycetes</taxon>
        <taxon>Actinomycetales</taxon>
        <taxon>Actinomycetaceae</taxon>
        <taxon>Ancrocorticia</taxon>
    </lineage>
</organism>